<dbReference type="GO" id="GO:0051075">
    <property type="term" value="F:S-adenosylmethionine:tRNA ribosyltransferase-isomerase activity"/>
    <property type="evidence" value="ECO:0007669"/>
    <property type="project" value="UniProtKB-EC"/>
</dbReference>
<dbReference type="InterPro" id="IPR042119">
    <property type="entry name" value="QueA_dom2"/>
</dbReference>
<comment type="function">
    <text evidence="5">Transfers and isomerizes the ribose moiety from AdoMet to the 7-aminomethyl group of 7-deazaguanine (preQ1-tRNA) to give epoxyqueuosine (oQ-tRNA).</text>
</comment>
<keyword evidence="4 5" id="KW-0671">Queuosine biosynthesis</keyword>
<dbReference type="OrthoDB" id="9805933at2"/>
<gene>
    <name evidence="5" type="primary">queA</name>
    <name evidence="6" type="ORF">SAMN05421823_103644</name>
</gene>
<keyword evidence="6" id="KW-0413">Isomerase</keyword>
<dbReference type="InterPro" id="IPR003699">
    <property type="entry name" value="QueA"/>
</dbReference>
<dbReference type="InterPro" id="IPR042118">
    <property type="entry name" value="QueA_dom1"/>
</dbReference>
<dbReference type="RefSeq" id="WP_089681636.1">
    <property type="nucleotide sequence ID" value="NZ_FNFO01000003.1"/>
</dbReference>
<dbReference type="GO" id="GO:0005737">
    <property type="term" value="C:cytoplasm"/>
    <property type="evidence" value="ECO:0007669"/>
    <property type="project" value="UniProtKB-SubCell"/>
</dbReference>
<evidence type="ECO:0000256" key="2">
    <source>
        <dbReference type="ARBA" id="ARBA00022679"/>
    </source>
</evidence>
<comment type="pathway">
    <text evidence="5">tRNA modification; tRNA-queuosine biosynthesis.</text>
</comment>
<dbReference type="Gene3D" id="2.40.10.240">
    <property type="entry name" value="QueA-like"/>
    <property type="match status" value="1"/>
</dbReference>
<dbReference type="GO" id="GO:0008616">
    <property type="term" value="P:tRNA queuosine(34) biosynthetic process"/>
    <property type="evidence" value="ECO:0007669"/>
    <property type="project" value="UniProtKB-UniRule"/>
</dbReference>
<dbReference type="Gene3D" id="3.40.1780.10">
    <property type="entry name" value="QueA-like"/>
    <property type="match status" value="2"/>
</dbReference>
<comment type="catalytic activity">
    <reaction evidence="5">
        <text>7-aminomethyl-7-carbaguanosine(34) in tRNA + S-adenosyl-L-methionine = epoxyqueuosine(34) in tRNA + adenine + L-methionine + 2 H(+)</text>
        <dbReference type="Rhea" id="RHEA:32155"/>
        <dbReference type="Rhea" id="RHEA-COMP:10342"/>
        <dbReference type="Rhea" id="RHEA-COMP:18582"/>
        <dbReference type="ChEBI" id="CHEBI:15378"/>
        <dbReference type="ChEBI" id="CHEBI:16708"/>
        <dbReference type="ChEBI" id="CHEBI:57844"/>
        <dbReference type="ChEBI" id="CHEBI:59789"/>
        <dbReference type="ChEBI" id="CHEBI:82833"/>
        <dbReference type="ChEBI" id="CHEBI:194443"/>
        <dbReference type="EC" id="2.4.99.17"/>
    </reaction>
</comment>
<keyword evidence="3 5" id="KW-0949">S-adenosyl-L-methionine</keyword>
<organism evidence="6 7">
    <name type="scientific">Catalinimonas alkaloidigena</name>
    <dbReference type="NCBI Taxonomy" id="1075417"/>
    <lineage>
        <taxon>Bacteria</taxon>
        <taxon>Pseudomonadati</taxon>
        <taxon>Bacteroidota</taxon>
        <taxon>Cytophagia</taxon>
        <taxon>Cytophagales</taxon>
        <taxon>Catalimonadaceae</taxon>
        <taxon>Catalinimonas</taxon>
    </lineage>
</organism>
<evidence type="ECO:0000256" key="3">
    <source>
        <dbReference type="ARBA" id="ARBA00022691"/>
    </source>
</evidence>
<keyword evidence="2 5" id="KW-0808">Transferase</keyword>
<sequence>MGIPPLVLSDYQYELPDERIARFPLTPRDASKLLVYRQGTLTHHTFRDLDALLPAQTLLVFNDTKVIPARLFFHRTTGAQIEVFLLHPQEPSPVMSEAMQQTDTCTWQAMVGNRKRWKAGEVLEKTWETPQGTITLRAEQAGADRVTFHWTPATLTFAEVLTASGEMPLPPYLKRSVTEQDRTQYQTVYSKQEGAVAAPTAGLHFTPEVLARLQTRGIALDFLTLHVSAGTFQPIKTELVTEHAMHREQVELSRQNLLHLQQHLGHIVAVGTTSMRTLESLYWFGVKLLHDPQSTFSIDQQLAYSIPATQQPSAAEALRAVEAYLDRTRQEILRGETGIYIHPGYDFKLCRGLITNYHQPGSTLILLVAAFVGADWRRIYDEALQHDYRFLSFGDSSLLLPNG</sequence>
<dbReference type="Pfam" id="PF02547">
    <property type="entry name" value="Queuosine_synth"/>
    <property type="match status" value="1"/>
</dbReference>
<dbReference type="PANTHER" id="PTHR30307">
    <property type="entry name" value="S-ADENOSYLMETHIONINE:TRNA RIBOSYLTRANSFERASE-ISOMERASE"/>
    <property type="match status" value="1"/>
</dbReference>
<dbReference type="Proteomes" id="UP000198510">
    <property type="component" value="Unassembled WGS sequence"/>
</dbReference>
<comment type="subunit">
    <text evidence="5">Monomer.</text>
</comment>
<dbReference type="EC" id="2.4.99.17" evidence="5"/>
<keyword evidence="1 5" id="KW-0963">Cytoplasm</keyword>
<dbReference type="HAMAP" id="MF_00113">
    <property type="entry name" value="QueA"/>
    <property type="match status" value="1"/>
</dbReference>
<comment type="subcellular location">
    <subcellularLocation>
        <location evidence="5">Cytoplasm</location>
    </subcellularLocation>
</comment>
<dbReference type="SUPFAM" id="SSF111337">
    <property type="entry name" value="QueA-like"/>
    <property type="match status" value="1"/>
</dbReference>
<accession>A0A1G9F1P1</accession>
<evidence type="ECO:0000313" key="6">
    <source>
        <dbReference type="EMBL" id="SDK82195.1"/>
    </source>
</evidence>
<evidence type="ECO:0000256" key="5">
    <source>
        <dbReference type="HAMAP-Rule" id="MF_00113"/>
    </source>
</evidence>
<evidence type="ECO:0000256" key="4">
    <source>
        <dbReference type="ARBA" id="ARBA00022785"/>
    </source>
</evidence>
<dbReference type="UniPathway" id="UPA00392"/>
<dbReference type="AlphaFoldDB" id="A0A1G9F1P1"/>
<dbReference type="PANTHER" id="PTHR30307:SF0">
    <property type="entry name" value="S-ADENOSYLMETHIONINE:TRNA RIBOSYLTRANSFERASE-ISOMERASE"/>
    <property type="match status" value="1"/>
</dbReference>
<evidence type="ECO:0000313" key="7">
    <source>
        <dbReference type="Proteomes" id="UP000198510"/>
    </source>
</evidence>
<dbReference type="STRING" id="1075417.SAMN05421823_103644"/>
<dbReference type="EMBL" id="FNFO01000003">
    <property type="protein sequence ID" value="SDK82195.1"/>
    <property type="molecule type" value="Genomic_DNA"/>
</dbReference>
<evidence type="ECO:0000256" key="1">
    <source>
        <dbReference type="ARBA" id="ARBA00022490"/>
    </source>
</evidence>
<dbReference type="InterPro" id="IPR036100">
    <property type="entry name" value="QueA_sf"/>
</dbReference>
<proteinExistence type="inferred from homology"/>
<protein>
    <recommendedName>
        <fullName evidence="5">S-adenosylmethionine:tRNA ribosyltransferase-isomerase</fullName>
        <ecNumber evidence="5">2.4.99.17</ecNumber>
    </recommendedName>
    <alternativeName>
        <fullName evidence="5">Queuosine biosynthesis protein QueA</fullName>
    </alternativeName>
</protein>
<comment type="similarity">
    <text evidence="5">Belongs to the QueA family.</text>
</comment>
<keyword evidence="7" id="KW-1185">Reference proteome</keyword>
<name>A0A1G9F1P1_9BACT</name>
<reference evidence="6 7" key="1">
    <citation type="submission" date="2016-10" db="EMBL/GenBank/DDBJ databases">
        <authorList>
            <person name="de Groot N.N."/>
        </authorList>
    </citation>
    <scope>NUCLEOTIDE SEQUENCE [LARGE SCALE GENOMIC DNA]</scope>
    <source>
        <strain evidence="6 7">DSM 25186</strain>
    </source>
</reference>